<dbReference type="GO" id="GO:0004673">
    <property type="term" value="F:protein histidine kinase activity"/>
    <property type="evidence" value="ECO:0007669"/>
    <property type="project" value="UniProtKB-EC"/>
</dbReference>
<dbReference type="InterPro" id="IPR036061">
    <property type="entry name" value="CheW-like_dom_sf"/>
</dbReference>
<feature type="domain" description="Histidine kinase" evidence="10">
    <location>
        <begin position="490"/>
        <end position="753"/>
    </location>
</feature>
<dbReference type="Pfam" id="PF01627">
    <property type="entry name" value="Hpt"/>
    <property type="match status" value="1"/>
</dbReference>
<evidence type="ECO:0000259" key="13">
    <source>
        <dbReference type="PROSITE" id="PS50894"/>
    </source>
</evidence>
<dbReference type="Gene3D" id="3.30.565.10">
    <property type="entry name" value="Histidine kinase-like ATPase, C-terminal domain"/>
    <property type="match status" value="1"/>
</dbReference>
<dbReference type="InterPro" id="IPR051315">
    <property type="entry name" value="Bact_Chemotaxis_CheA"/>
</dbReference>
<dbReference type="InterPro" id="IPR002545">
    <property type="entry name" value="CheW-lke_dom"/>
</dbReference>
<dbReference type="AlphaFoldDB" id="A0A928VI89"/>
<dbReference type="Gene3D" id="1.20.120.160">
    <property type="entry name" value="HPT domain"/>
    <property type="match status" value="1"/>
</dbReference>
<dbReference type="InterPro" id="IPR008207">
    <property type="entry name" value="Sig_transdc_His_kin_Hpt_dom"/>
</dbReference>
<dbReference type="GO" id="GO:0006935">
    <property type="term" value="P:chemotaxis"/>
    <property type="evidence" value="ECO:0007669"/>
    <property type="project" value="InterPro"/>
</dbReference>
<reference evidence="14" key="1">
    <citation type="submission" date="2020-10" db="EMBL/GenBank/DDBJ databases">
        <authorList>
            <person name="Castelo-Branco R."/>
            <person name="Eusebio N."/>
            <person name="Adriana R."/>
            <person name="Vieira A."/>
            <person name="Brugerolle De Fraissinette N."/>
            <person name="Rezende De Castro R."/>
            <person name="Schneider M.P."/>
            <person name="Vasconcelos V."/>
            <person name="Leao P.N."/>
        </authorList>
    </citation>
    <scope>NUCLEOTIDE SEQUENCE</scope>
    <source>
        <strain evidence="14">LEGE 11480</strain>
    </source>
</reference>
<keyword evidence="3 8" id="KW-0597">Phosphoprotein</keyword>
<protein>
    <recommendedName>
        <fullName evidence="2">histidine kinase</fullName>
        <ecNumber evidence="2">2.7.13.3</ecNumber>
    </recommendedName>
</protein>
<dbReference type="SUPFAM" id="SSF55874">
    <property type="entry name" value="ATPase domain of HSP90 chaperone/DNA topoisomerase II/histidine kinase"/>
    <property type="match status" value="1"/>
</dbReference>
<evidence type="ECO:0000259" key="11">
    <source>
        <dbReference type="PROSITE" id="PS50110"/>
    </source>
</evidence>
<evidence type="ECO:0000259" key="10">
    <source>
        <dbReference type="PROSITE" id="PS50109"/>
    </source>
</evidence>
<dbReference type="InterPro" id="IPR036890">
    <property type="entry name" value="HATPase_C_sf"/>
</dbReference>
<dbReference type="PROSITE" id="PS50110">
    <property type="entry name" value="RESPONSE_REGULATORY"/>
    <property type="match status" value="1"/>
</dbReference>
<dbReference type="FunFam" id="3.30.565.10:FF:000016">
    <property type="entry name" value="Chemotaxis protein CheA, putative"/>
    <property type="match status" value="1"/>
</dbReference>
<dbReference type="Gene3D" id="3.40.50.2300">
    <property type="match status" value="1"/>
</dbReference>
<evidence type="ECO:0000256" key="4">
    <source>
        <dbReference type="ARBA" id="ARBA00022679"/>
    </source>
</evidence>
<dbReference type="SUPFAM" id="SSF50341">
    <property type="entry name" value="CheW-like"/>
    <property type="match status" value="1"/>
</dbReference>
<gene>
    <name evidence="14" type="ORF">IQ266_04895</name>
</gene>
<dbReference type="EC" id="2.7.13.3" evidence="2"/>
<dbReference type="EMBL" id="JADEXQ010000011">
    <property type="protein sequence ID" value="MBE9029098.1"/>
    <property type="molecule type" value="Genomic_DNA"/>
</dbReference>
<dbReference type="PROSITE" id="PS50109">
    <property type="entry name" value="HIS_KIN"/>
    <property type="match status" value="1"/>
</dbReference>
<feature type="modified residue" description="4-aspartylphosphate" evidence="8">
    <location>
        <position position="982"/>
    </location>
</feature>
<dbReference type="SMART" id="SM00073">
    <property type="entry name" value="HPT"/>
    <property type="match status" value="1"/>
</dbReference>
<dbReference type="PANTHER" id="PTHR43395">
    <property type="entry name" value="SENSOR HISTIDINE KINASE CHEA"/>
    <property type="match status" value="1"/>
</dbReference>
<dbReference type="Proteomes" id="UP000625316">
    <property type="component" value="Unassembled WGS sequence"/>
</dbReference>
<sequence>MDTEQQVRLNFLEEAEEYFEQLETILLNLATAEDRPQQLDAALRAAHSIKGSAGMMGFMPLSQVAHHLEDSFKILRARQIEIDTGLETLLLQGIDCLRAVKHCHYEEIPVDDAWMNERATPIFDQLRDRLGSVTEADENTLLAANEDIDITTVMFTSGVDGALTEFEALRPTLSGEELRQSLIQASTKMMEFGLIGEVDPFVALCGSIQAEASTANLSQINHIADEALELWQRTSALVELGRVEQLPTALEWSIANTAAIATDELAAPTDEPAAPAVVPEIDANDLSSLQASLTALEGIDLSAMAPAIPAVEPDAAASDASIEDAATTPDATSDSNIAPVDDAPDVTTASFDLTDLAQLQTAMSNISLPDIPEPEAIPAPAAPTAPAVKPPTPVKLPTPAKTQRPAAAKTASDANIRVPVEQLRQINSLFSALILDRNSINLRLEQFQDLMGLLRQRMDDLEGFNLELRRWYDQASMEDLVPAANGASVPVGMGLPSPSQSSDSGFDALEMDQYSELHLLAQEQMETIVKLQEVIGDINLTNQEMQQANNSLNLTSRNLQTRITRTQMRPFEDIVGRFPRVMRDYAVKYGKQVKLAIEGENTLFERYALDILTDPINHLLRNAFDHGIETPEVREANGKPSEGTITIRASQRGNRAIVTMSDDGGGINLDKIRNKIRQYGIPEAQIQEFSEQKLLDMIFDAGFSTADKVTELSGRGVGMDVVKSNLKKVQGDISVTTELGKGSTFTISIPLSLSIFRVMLLETSGFTFAIPLDVVKEILPLASIDIQSEADGASIVWQDSTIPLHNPEQHWNFAPGTKQTEMSGNPMINHPLVVVVGSGTQAYGLQVKRFWAEQEVAIRPVASPLALPEGFSGVTTLGDGRVVPLLDPMAVLDLHESITTRPSDETASPDSADRDAGMDDSPTASSADDNVTVLVVDDSIHARRYLALSLEKAGYLVEQARDGQEAVDQLLGGLRVQAVICDVEMPRLDGYGVLSEIKTRSEFRELPIAMLTSRSSEKHRKLAMNLGATAYFSKPYNEQELLQTLGALV</sequence>
<evidence type="ECO:0000256" key="8">
    <source>
        <dbReference type="PROSITE-ProRule" id="PRU00169"/>
    </source>
</evidence>
<dbReference type="SMART" id="SM00448">
    <property type="entry name" value="REC"/>
    <property type="match status" value="1"/>
</dbReference>
<dbReference type="SUPFAM" id="SSF52172">
    <property type="entry name" value="CheY-like"/>
    <property type="match status" value="1"/>
</dbReference>
<feature type="modified residue" description="Phosphohistidine" evidence="7">
    <location>
        <position position="47"/>
    </location>
</feature>
<evidence type="ECO:0000256" key="6">
    <source>
        <dbReference type="ARBA" id="ARBA00023012"/>
    </source>
</evidence>
<evidence type="ECO:0000256" key="3">
    <source>
        <dbReference type="ARBA" id="ARBA00022553"/>
    </source>
</evidence>
<feature type="compositionally biased region" description="Pro residues" evidence="9">
    <location>
        <begin position="375"/>
        <end position="396"/>
    </location>
</feature>
<feature type="region of interest" description="Disordered" evidence="9">
    <location>
        <begin position="368"/>
        <end position="413"/>
    </location>
</feature>
<keyword evidence="4" id="KW-0808">Transferase</keyword>
<dbReference type="CDD" id="cd00088">
    <property type="entry name" value="HPT"/>
    <property type="match status" value="1"/>
</dbReference>
<evidence type="ECO:0000313" key="14">
    <source>
        <dbReference type="EMBL" id="MBE9029098.1"/>
    </source>
</evidence>
<dbReference type="Pfam" id="PF01584">
    <property type="entry name" value="CheW"/>
    <property type="match status" value="1"/>
</dbReference>
<evidence type="ECO:0000256" key="2">
    <source>
        <dbReference type="ARBA" id="ARBA00012438"/>
    </source>
</evidence>
<keyword evidence="15" id="KW-1185">Reference proteome</keyword>
<dbReference type="PROSITE" id="PS50851">
    <property type="entry name" value="CHEW"/>
    <property type="match status" value="1"/>
</dbReference>
<dbReference type="SMART" id="SM00260">
    <property type="entry name" value="CheW"/>
    <property type="match status" value="1"/>
</dbReference>
<dbReference type="Gene3D" id="2.30.30.40">
    <property type="entry name" value="SH3 Domains"/>
    <property type="match status" value="1"/>
</dbReference>
<dbReference type="PANTHER" id="PTHR43395:SF1">
    <property type="entry name" value="CHEMOTAXIS PROTEIN CHEA"/>
    <property type="match status" value="1"/>
</dbReference>
<dbReference type="PROSITE" id="PS50894">
    <property type="entry name" value="HPT"/>
    <property type="match status" value="1"/>
</dbReference>
<feature type="region of interest" description="Disordered" evidence="9">
    <location>
        <begin position="314"/>
        <end position="343"/>
    </location>
</feature>
<dbReference type="InterPro" id="IPR004358">
    <property type="entry name" value="Sig_transdc_His_kin-like_C"/>
</dbReference>
<dbReference type="InterPro" id="IPR005467">
    <property type="entry name" value="His_kinase_dom"/>
</dbReference>
<dbReference type="Pfam" id="PF02518">
    <property type="entry name" value="HATPase_c"/>
    <property type="match status" value="1"/>
</dbReference>
<dbReference type="SUPFAM" id="SSF47226">
    <property type="entry name" value="Histidine-containing phosphotransfer domain, HPT domain"/>
    <property type="match status" value="1"/>
</dbReference>
<dbReference type="PRINTS" id="PR00344">
    <property type="entry name" value="BCTRLSENSOR"/>
</dbReference>
<evidence type="ECO:0000256" key="1">
    <source>
        <dbReference type="ARBA" id="ARBA00000085"/>
    </source>
</evidence>
<name>A0A928VI89_9CYAN</name>
<accession>A0A928VI89</accession>
<feature type="domain" description="Response regulatory" evidence="11">
    <location>
        <begin position="932"/>
        <end position="1049"/>
    </location>
</feature>
<evidence type="ECO:0000313" key="15">
    <source>
        <dbReference type="Proteomes" id="UP000625316"/>
    </source>
</evidence>
<dbReference type="GO" id="GO:0000160">
    <property type="term" value="P:phosphorelay signal transduction system"/>
    <property type="evidence" value="ECO:0007669"/>
    <property type="project" value="UniProtKB-KW"/>
</dbReference>
<dbReference type="InterPro" id="IPR003594">
    <property type="entry name" value="HATPase_dom"/>
</dbReference>
<dbReference type="RefSeq" id="WP_264323917.1">
    <property type="nucleotide sequence ID" value="NZ_JADEXQ010000011.1"/>
</dbReference>
<feature type="region of interest" description="Disordered" evidence="9">
    <location>
        <begin position="896"/>
        <end position="926"/>
    </location>
</feature>
<dbReference type="InterPro" id="IPR011006">
    <property type="entry name" value="CheY-like_superfamily"/>
</dbReference>
<dbReference type="InterPro" id="IPR036641">
    <property type="entry name" value="HPT_dom_sf"/>
</dbReference>
<evidence type="ECO:0000256" key="9">
    <source>
        <dbReference type="SAM" id="MobiDB-lite"/>
    </source>
</evidence>
<feature type="domain" description="HPt" evidence="13">
    <location>
        <begin position="1"/>
        <end position="104"/>
    </location>
</feature>
<dbReference type="InterPro" id="IPR001789">
    <property type="entry name" value="Sig_transdc_resp-reg_receiver"/>
</dbReference>
<feature type="compositionally biased region" description="Low complexity" evidence="9">
    <location>
        <begin position="314"/>
        <end position="326"/>
    </location>
</feature>
<dbReference type="Pfam" id="PF00072">
    <property type="entry name" value="Response_reg"/>
    <property type="match status" value="1"/>
</dbReference>
<dbReference type="SMART" id="SM00387">
    <property type="entry name" value="HATPase_c"/>
    <property type="match status" value="1"/>
</dbReference>
<evidence type="ECO:0000256" key="7">
    <source>
        <dbReference type="PROSITE-ProRule" id="PRU00110"/>
    </source>
</evidence>
<keyword evidence="6" id="KW-0902">Two-component regulatory system</keyword>
<feature type="domain" description="CheW-like" evidence="12">
    <location>
        <begin position="755"/>
        <end position="897"/>
    </location>
</feature>
<comment type="caution">
    <text evidence="14">The sequence shown here is derived from an EMBL/GenBank/DDBJ whole genome shotgun (WGS) entry which is preliminary data.</text>
</comment>
<organism evidence="14 15">
    <name type="scientific">Romeriopsis navalis LEGE 11480</name>
    <dbReference type="NCBI Taxonomy" id="2777977"/>
    <lineage>
        <taxon>Bacteria</taxon>
        <taxon>Bacillati</taxon>
        <taxon>Cyanobacteriota</taxon>
        <taxon>Cyanophyceae</taxon>
        <taxon>Leptolyngbyales</taxon>
        <taxon>Leptolyngbyaceae</taxon>
        <taxon>Romeriopsis</taxon>
        <taxon>Romeriopsis navalis</taxon>
    </lineage>
</organism>
<evidence type="ECO:0000259" key="12">
    <source>
        <dbReference type="PROSITE" id="PS50851"/>
    </source>
</evidence>
<keyword evidence="5 14" id="KW-0418">Kinase</keyword>
<proteinExistence type="predicted"/>
<evidence type="ECO:0000256" key="5">
    <source>
        <dbReference type="ARBA" id="ARBA00022777"/>
    </source>
</evidence>
<comment type="catalytic activity">
    <reaction evidence="1">
        <text>ATP + protein L-histidine = ADP + protein N-phospho-L-histidine.</text>
        <dbReference type="EC" id="2.7.13.3"/>
    </reaction>
</comment>